<evidence type="ECO:0000313" key="2">
    <source>
        <dbReference type="Proteomes" id="UP000198327"/>
    </source>
</evidence>
<dbReference type="STRING" id="398843.A3K89_05270"/>
<reference evidence="2" key="1">
    <citation type="submission" date="2017-06" db="EMBL/GenBank/DDBJ databases">
        <authorList>
            <person name="Varghese N."/>
            <person name="Submissions S."/>
        </authorList>
    </citation>
    <scope>NUCLEOTIDE SEQUENCE [LARGE SCALE GENOMIC DNA]</scope>
    <source>
        <strain evidence="2">JCM 23211</strain>
    </source>
</reference>
<organism evidence="1 2">
    <name type="scientific">Rhodococcoides kyotonense</name>
    <dbReference type="NCBI Taxonomy" id="398843"/>
    <lineage>
        <taxon>Bacteria</taxon>
        <taxon>Bacillati</taxon>
        <taxon>Actinomycetota</taxon>
        <taxon>Actinomycetes</taxon>
        <taxon>Mycobacteriales</taxon>
        <taxon>Nocardiaceae</taxon>
        <taxon>Rhodococcoides</taxon>
    </lineage>
</organism>
<proteinExistence type="predicted"/>
<dbReference type="SUPFAM" id="SSF53756">
    <property type="entry name" value="UDP-Glycosyltransferase/glycogen phosphorylase"/>
    <property type="match status" value="1"/>
</dbReference>
<dbReference type="AlphaFoldDB" id="A0A239LM44"/>
<dbReference type="EMBL" id="FZOW01000013">
    <property type="protein sequence ID" value="SNT30972.1"/>
    <property type="molecule type" value="Genomic_DNA"/>
</dbReference>
<sequence>MSITRAHVPLAGKLSAAQWRRRYDAGEVPDATPYGLHKMAESGIETTFGTADLGRASARVGASVRYRVDGLELVEALGERKNYTTSNTDAVLCYDERTGIPAAMLAETSRRYAPVVSGIGWITHRSAPYPKWNRMFGHALAKTPALWSQCRPVLDTLHDEWGIERQRLHFVPLGIDADFYRVQTEPPIPGRVMSAGEDRFRDHALLVEAVATVRRTIPDAFLELATGLPVDVPADLGAVHTERLDGRMRDVYQRASVVALALRPTISGSGLTVVLEAMASGRPVVVTDNPGMSDYVEDGVTGVLVPGGDADALADAIAGLLADPDRAAAMGHAAAARVRSQFTSSVMAYHLAQIVRSV</sequence>
<dbReference type="GO" id="GO:0016757">
    <property type="term" value="F:glycosyltransferase activity"/>
    <property type="evidence" value="ECO:0007669"/>
    <property type="project" value="TreeGrafter"/>
</dbReference>
<dbReference type="PANTHER" id="PTHR12526">
    <property type="entry name" value="GLYCOSYLTRANSFERASE"/>
    <property type="match status" value="1"/>
</dbReference>
<dbReference type="CDD" id="cd03801">
    <property type="entry name" value="GT4_PimA-like"/>
    <property type="match status" value="1"/>
</dbReference>
<dbReference type="Pfam" id="PF13692">
    <property type="entry name" value="Glyco_trans_1_4"/>
    <property type="match status" value="1"/>
</dbReference>
<dbReference type="OrthoDB" id="8555507at2"/>
<protein>
    <submittedName>
        <fullName evidence="1">Glycosyl transferases group 1</fullName>
    </submittedName>
</protein>
<dbReference type="Gene3D" id="3.40.50.2000">
    <property type="entry name" value="Glycogen Phosphorylase B"/>
    <property type="match status" value="2"/>
</dbReference>
<dbReference type="RefSeq" id="WP_089249816.1">
    <property type="nucleotide sequence ID" value="NZ_FZOW01000013.1"/>
</dbReference>
<keyword evidence="1" id="KW-0808">Transferase</keyword>
<accession>A0A239LM44</accession>
<name>A0A239LM44_9NOCA</name>
<dbReference type="PANTHER" id="PTHR12526:SF590">
    <property type="entry name" value="ALPHA-MALTOSE-1-PHOSPHATE SYNTHASE"/>
    <property type="match status" value="1"/>
</dbReference>
<dbReference type="Proteomes" id="UP000198327">
    <property type="component" value="Unassembled WGS sequence"/>
</dbReference>
<gene>
    <name evidence="1" type="ORF">SAMN05421642_113124</name>
</gene>
<evidence type="ECO:0000313" key="1">
    <source>
        <dbReference type="EMBL" id="SNT30972.1"/>
    </source>
</evidence>
<keyword evidence="2" id="KW-1185">Reference proteome</keyword>